<gene>
    <name evidence="4" type="ORF">G3M58_35420</name>
</gene>
<comment type="caution">
    <text evidence="4">The sequence shown here is derived from an EMBL/GenBank/DDBJ whole genome shotgun (WGS) entry which is preliminary data.</text>
</comment>
<evidence type="ECO:0000259" key="3">
    <source>
        <dbReference type="SMART" id="SM00822"/>
    </source>
</evidence>
<sequence length="195" mass="20880">SAPGPRTDRLLAELREAGAKARYAVADVSRWEEVRHLLAEVRERSGAVHGVIHAAGVIHDAYVKEKTPEEWERVLGPKVDGAVHLDRATADLPLESFLLFSSGAAVTGNPGQSDYATANAHLGTFAARRNARVAAGGRSGRTVSIAWPLWKDGGMAVDDATRAYLRRHRGLVPMESGAGLDALLDAWRLGEAGED</sequence>
<dbReference type="Gene3D" id="3.40.50.720">
    <property type="entry name" value="NAD(P)-binding Rossmann-like Domain"/>
    <property type="match status" value="1"/>
</dbReference>
<dbReference type="PANTHER" id="PTHR43775">
    <property type="entry name" value="FATTY ACID SYNTHASE"/>
    <property type="match status" value="1"/>
</dbReference>
<dbReference type="PANTHER" id="PTHR43775:SF37">
    <property type="entry name" value="SI:DKEY-61P9.11"/>
    <property type="match status" value="1"/>
</dbReference>
<organism evidence="4">
    <name type="scientific">Streptomyces sp. SID7499</name>
    <dbReference type="NCBI Taxonomy" id="2706086"/>
    <lineage>
        <taxon>Bacteria</taxon>
        <taxon>Bacillati</taxon>
        <taxon>Actinomycetota</taxon>
        <taxon>Actinomycetes</taxon>
        <taxon>Kitasatosporales</taxon>
        <taxon>Streptomycetaceae</taxon>
        <taxon>Streptomyces</taxon>
    </lineage>
</organism>
<dbReference type="SUPFAM" id="SSF51735">
    <property type="entry name" value="NAD(P)-binding Rossmann-fold domains"/>
    <property type="match status" value="1"/>
</dbReference>
<feature type="non-terminal residue" evidence="4">
    <location>
        <position position="195"/>
    </location>
</feature>
<dbReference type="Pfam" id="PF08659">
    <property type="entry name" value="KR"/>
    <property type="match status" value="1"/>
</dbReference>
<dbReference type="GO" id="GO:0005886">
    <property type="term" value="C:plasma membrane"/>
    <property type="evidence" value="ECO:0007669"/>
    <property type="project" value="TreeGrafter"/>
</dbReference>
<dbReference type="InterPro" id="IPR036291">
    <property type="entry name" value="NAD(P)-bd_dom_sf"/>
</dbReference>
<evidence type="ECO:0000256" key="2">
    <source>
        <dbReference type="ARBA" id="ARBA00022553"/>
    </source>
</evidence>
<reference evidence="4" key="1">
    <citation type="submission" date="2020-01" db="EMBL/GenBank/DDBJ databases">
        <title>Insect and environment-associated Actinomycetes.</title>
        <authorList>
            <person name="Currrie C."/>
            <person name="Chevrette M."/>
            <person name="Carlson C."/>
            <person name="Stubbendieck R."/>
            <person name="Wendt-Pienkowski E."/>
        </authorList>
    </citation>
    <scope>NUCLEOTIDE SEQUENCE</scope>
    <source>
        <strain evidence="4">SID7499</strain>
    </source>
</reference>
<keyword evidence="2" id="KW-0597">Phosphoprotein</keyword>
<accession>A0A6G3X238</accession>
<feature type="domain" description="Ketoreductase" evidence="3">
    <location>
        <begin position="4"/>
        <end position="153"/>
    </location>
</feature>
<keyword evidence="1" id="KW-0596">Phosphopantetheine</keyword>
<protein>
    <submittedName>
        <fullName evidence="4">SDR family NAD(P)-dependent oxidoreductase</fullName>
    </submittedName>
</protein>
<name>A0A6G3X238_9ACTN</name>
<dbReference type="AlphaFoldDB" id="A0A6G3X238"/>
<dbReference type="EMBL" id="JAAGMN010003692">
    <property type="protein sequence ID" value="NEE11733.1"/>
    <property type="molecule type" value="Genomic_DNA"/>
</dbReference>
<proteinExistence type="predicted"/>
<dbReference type="GO" id="GO:0005737">
    <property type="term" value="C:cytoplasm"/>
    <property type="evidence" value="ECO:0007669"/>
    <property type="project" value="TreeGrafter"/>
</dbReference>
<dbReference type="GO" id="GO:0071770">
    <property type="term" value="P:DIM/DIP cell wall layer assembly"/>
    <property type="evidence" value="ECO:0007669"/>
    <property type="project" value="TreeGrafter"/>
</dbReference>
<dbReference type="SMART" id="SM00822">
    <property type="entry name" value="PKS_KR"/>
    <property type="match status" value="1"/>
</dbReference>
<dbReference type="InterPro" id="IPR013968">
    <property type="entry name" value="PKS_KR"/>
</dbReference>
<dbReference type="GO" id="GO:0006633">
    <property type="term" value="P:fatty acid biosynthetic process"/>
    <property type="evidence" value="ECO:0007669"/>
    <property type="project" value="TreeGrafter"/>
</dbReference>
<dbReference type="InterPro" id="IPR057326">
    <property type="entry name" value="KR_dom"/>
</dbReference>
<dbReference type="GO" id="GO:0004312">
    <property type="term" value="F:fatty acid synthase activity"/>
    <property type="evidence" value="ECO:0007669"/>
    <property type="project" value="TreeGrafter"/>
</dbReference>
<evidence type="ECO:0000313" key="4">
    <source>
        <dbReference type="EMBL" id="NEE11733.1"/>
    </source>
</evidence>
<feature type="non-terminal residue" evidence="4">
    <location>
        <position position="1"/>
    </location>
</feature>
<dbReference type="InterPro" id="IPR050091">
    <property type="entry name" value="PKS_NRPS_Biosynth_Enz"/>
</dbReference>
<evidence type="ECO:0000256" key="1">
    <source>
        <dbReference type="ARBA" id="ARBA00022450"/>
    </source>
</evidence>